<dbReference type="Gene3D" id="1.50.10.10">
    <property type="match status" value="1"/>
</dbReference>
<dbReference type="SUPFAM" id="SSF48208">
    <property type="entry name" value="Six-hairpin glycosidases"/>
    <property type="match status" value="1"/>
</dbReference>
<evidence type="ECO:0008006" key="3">
    <source>
        <dbReference type="Google" id="ProtNLM"/>
    </source>
</evidence>
<dbReference type="Proteomes" id="UP001205890">
    <property type="component" value="Unassembled WGS sequence"/>
</dbReference>
<sequence length="406" mass="44534">MDAALFLREARTAYVAANAGALRWMLDRPRLHGAFLNTKQNSITLRDYGPEDGWRGPDVTYGWIQGRGLEAMATHAAFFEQEDPALAQRLDEAAQPLYRALAELLARDGHAAFAYDADMRPVYPDADGALRPQRQRPDIYTFSDIFVLKGLAAGAARYDRAGLDRPVTGLLDLARAIEDGRFVSDERQLLDGAALARDRGDYGPRMIMLGAAALLRQLGWADEARFGLRFVDHVLAGNLLPDGRLADKPGDDAFNPGHAIEFAGFALDLLGDEASPQLRETLERVFLAAFSAGFAAPGIRLRVSLATGEPLAPYFPWWSLPEAVRAAALAWERSRSPETLAAWRRASNAFFAFYWRGDPPLAYQTRTEDGPVDYVPATPDLDPGYHTGLSFLGAVRAIDRCLAAGL</sequence>
<proteinExistence type="predicted"/>
<reference evidence="1 2" key="1">
    <citation type="submission" date="2022-07" db="EMBL/GenBank/DDBJ databases">
        <authorList>
            <person name="Li W.-J."/>
            <person name="Deng Q.-Q."/>
        </authorList>
    </citation>
    <scope>NUCLEOTIDE SEQUENCE [LARGE SCALE GENOMIC DNA]</scope>
    <source>
        <strain evidence="1 2">SYSU M60028</strain>
    </source>
</reference>
<dbReference type="InterPro" id="IPR008928">
    <property type="entry name" value="6-hairpin_glycosidase_sf"/>
</dbReference>
<dbReference type="InterPro" id="IPR012341">
    <property type="entry name" value="6hp_glycosidase-like_sf"/>
</dbReference>
<organism evidence="1 2">
    <name type="scientific">Alsobacter ponti</name>
    <dbReference type="NCBI Taxonomy" id="2962936"/>
    <lineage>
        <taxon>Bacteria</taxon>
        <taxon>Pseudomonadati</taxon>
        <taxon>Pseudomonadota</taxon>
        <taxon>Alphaproteobacteria</taxon>
        <taxon>Hyphomicrobiales</taxon>
        <taxon>Alsobacteraceae</taxon>
        <taxon>Alsobacter</taxon>
    </lineage>
</organism>
<evidence type="ECO:0000313" key="1">
    <source>
        <dbReference type="EMBL" id="MCP8939325.1"/>
    </source>
</evidence>
<keyword evidence="2" id="KW-1185">Reference proteome</keyword>
<dbReference type="RefSeq" id="WP_254742594.1">
    <property type="nucleotide sequence ID" value="NZ_JANCLU010000011.1"/>
</dbReference>
<protein>
    <recommendedName>
        <fullName evidence="3">N-acylglucosamine 2-epimerase</fullName>
    </recommendedName>
</protein>
<name>A0ABT1LCU5_9HYPH</name>
<evidence type="ECO:0000313" key="2">
    <source>
        <dbReference type="Proteomes" id="UP001205890"/>
    </source>
</evidence>
<accession>A0ABT1LCU5</accession>
<gene>
    <name evidence="1" type="ORF">NK718_12430</name>
</gene>
<dbReference type="EMBL" id="JANCLU010000011">
    <property type="protein sequence ID" value="MCP8939325.1"/>
    <property type="molecule type" value="Genomic_DNA"/>
</dbReference>
<comment type="caution">
    <text evidence="1">The sequence shown here is derived from an EMBL/GenBank/DDBJ whole genome shotgun (WGS) entry which is preliminary data.</text>
</comment>